<evidence type="ECO:0000256" key="2">
    <source>
        <dbReference type="ARBA" id="ARBA00022692"/>
    </source>
</evidence>
<keyword evidence="9" id="KW-1185">Reference proteome</keyword>
<dbReference type="Pfam" id="PF04357">
    <property type="entry name" value="TamB"/>
    <property type="match status" value="1"/>
</dbReference>
<evidence type="ECO:0000313" key="9">
    <source>
        <dbReference type="Proteomes" id="UP000286947"/>
    </source>
</evidence>
<evidence type="ECO:0000259" key="7">
    <source>
        <dbReference type="Pfam" id="PF04357"/>
    </source>
</evidence>
<dbReference type="GO" id="GO:0009306">
    <property type="term" value="P:protein secretion"/>
    <property type="evidence" value="ECO:0007669"/>
    <property type="project" value="InterPro"/>
</dbReference>
<keyword evidence="4 6" id="KW-0472">Membrane</keyword>
<feature type="compositionally biased region" description="Low complexity" evidence="5">
    <location>
        <begin position="16"/>
        <end position="38"/>
    </location>
</feature>
<feature type="compositionally biased region" description="Basic and acidic residues" evidence="5">
    <location>
        <begin position="1"/>
        <end position="10"/>
    </location>
</feature>
<evidence type="ECO:0000313" key="8">
    <source>
        <dbReference type="EMBL" id="RUS65944.1"/>
    </source>
</evidence>
<feature type="transmembrane region" description="Helical" evidence="6">
    <location>
        <begin position="53"/>
        <end position="75"/>
    </location>
</feature>
<gene>
    <name evidence="8" type="primary">tamB</name>
    <name evidence="8" type="ORF">CUZ56_02544</name>
</gene>
<comment type="caution">
    <text evidence="8">The sequence shown here is derived from an EMBL/GenBank/DDBJ whole genome shotgun (WGS) entry which is preliminary data.</text>
</comment>
<keyword evidence="3 6" id="KW-1133">Transmembrane helix</keyword>
<protein>
    <submittedName>
        <fullName evidence="8">Translocation and assembly module TamB</fullName>
    </submittedName>
</protein>
<comment type="subcellular location">
    <subcellularLocation>
        <location evidence="1">Membrane</location>
        <topology evidence="1">Single-pass membrane protein</topology>
    </subcellularLocation>
</comment>
<feature type="domain" description="Translocation and assembly module TamB C-terminal" evidence="7">
    <location>
        <begin position="994"/>
        <end position="1345"/>
    </location>
</feature>
<dbReference type="PANTHER" id="PTHR36985">
    <property type="entry name" value="TRANSLOCATION AND ASSEMBLY MODULE SUBUNIT TAMB"/>
    <property type="match status" value="1"/>
</dbReference>
<dbReference type="EMBL" id="PQSP01000008">
    <property type="protein sequence ID" value="RUS65944.1"/>
    <property type="molecule type" value="Genomic_DNA"/>
</dbReference>
<feature type="region of interest" description="Disordered" evidence="5">
    <location>
        <begin position="301"/>
        <end position="339"/>
    </location>
</feature>
<dbReference type="GO" id="GO:0005886">
    <property type="term" value="C:plasma membrane"/>
    <property type="evidence" value="ECO:0007669"/>
    <property type="project" value="InterPro"/>
</dbReference>
<organism evidence="8 9">
    <name type="scientific">Saezia sanguinis</name>
    <dbReference type="NCBI Taxonomy" id="1965230"/>
    <lineage>
        <taxon>Bacteria</taxon>
        <taxon>Pseudomonadati</taxon>
        <taxon>Pseudomonadota</taxon>
        <taxon>Betaproteobacteria</taxon>
        <taxon>Burkholderiales</taxon>
        <taxon>Saeziaceae</taxon>
        <taxon>Saezia</taxon>
    </lineage>
</organism>
<name>A0A433SBC3_9BURK</name>
<accession>A0A433SBC3</accession>
<dbReference type="OrthoDB" id="5288149at2"/>
<reference evidence="8 9" key="1">
    <citation type="submission" date="2018-01" db="EMBL/GenBank/DDBJ databases">
        <title>Saezia sanguinis gen. nov., sp. nov., in the order Burkholderiales isolated from human blood.</title>
        <authorList>
            <person name="Medina-Pascual M.J."/>
            <person name="Valdezate S."/>
            <person name="Monzon S."/>
            <person name="Cuesta I."/>
            <person name="Carrasco G."/>
            <person name="Villalon P."/>
            <person name="Saez-Nieto J.A."/>
        </authorList>
    </citation>
    <scope>NUCLEOTIDE SEQUENCE [LARGE SCALE GENOMIC DNA]</scope>
    <source>
        <strain evidence="8 9">CNM695-12</strain>
    </source>
</reference>
<dbReference type="RefSeq" id="WP_126980716.1">
    <property type="nucleotide sequence ID" value="NZ_PQSP01000008.1"/>
</dbReference>
<evidence type="ECO:0000256" key="6">
    <source>
        <dbReference type="SAM" id="Phobius"/>
    </source>
</evidence>
<evidence type="ECO:0000256" key="1">
    <source>
        <dbReference type="ARBA" id="ARBA00004167"/>
    </source>
</evidence>
<feature type="region of interest" description="Disordered" evidence="5">
    <location>
        <begin position="1"/>
        <end position="46"/>
    </location>
</feature>
<dbReference type="Proteomes" id="UP000286947">
    <property type="component" value="Unassembled WGS sequence"/>
</dbReference>
<dbReference type="GO" id="GO:0097347">
    <property type="term" value="C:TAM protein secretion complex"/>
    <property type="evidence" value="ECO:0007669"/>
    <property type="project" value="TreeGrafter"/>
</dbReference>
<evidence type="ECO:0000256" key="4">
    <source>
        <dbReference type="ARBA" id="ARBA00023136"/>
    </source>
</evidence>
<keyword evidence="2 6" id="KW-0812">Transmembrane</keyword>
<dbReference type="InterPro" id="IPR007452">
    <property type="entry name" value="TamB_C"/>
</dbReference>
<evidence type="ECO:0000256" key="5">
    <source>
        <dbReference type="SAM" id="MobiDB-lite"/>
    </source>
</evidence>
<sequence>MSQPSDRHTEPSLQHSTAAQAASAHAPVARSSASTSAPSGPPAGKKKRRWLRWIGGFFLILLILIVLALAALWIWSGREGSLAQAITLAQRYVPVVGQSLQAENVQGSIRHGGHIGHLRWQQEAIDIQLTELDLAWQSSALFTGKLLVNHITADKLQVITHPVEKTEPSSPSAPPADVGLPIQIELGELKVNTFIFGEEAQGLVVSNIAVNYRFDGNAHHLGLDSLHFAQGNYQAQVTLSAANPKLDAQLLGQLISAVPGSEQQAQVNAAVNINGLLTELYIQADAQATVIPVVSAENPAANSEAASTEGQAEETPENSTQAQTPTALPASDSQPASEQNAIHLQATVTPWQPMILPQADLTLHTFDASAFWPQAPHTALSGAAHVTTTRNETTQQDIWQLQAQINNSVPGVLDQGLLPVSGLEAQAAWQGQTITIDQLHIGIGQGAITAQGQLQLPAQENTAIPENASEAQPKSTASTPLTWQIQADISPIPLQSIHSQLGSEQIYGTLQARQQPQDITFDAALKLAEATINGQGTYILQNHAANGKLDLTAPGLLLHAQADQLNATSGAAQANLELSDAQKTLAWIQATIPLLPESVHALDAKGNANVQFKAENGWQNPLLDAQINVADLLLSQKGPQPRATTKELVHLQDTLLSLKGNLNQATLEAQITAALEQQQVQLQLQAQGGQQNNQIMIHVNELGAGLAKLVPRQNASPQVKPLLSLNSAQPFQVSWQTDNQRLEVSPGTLNLQIAEHTDITPSLAWEKSSWQAGEIISSGKLAAFPVTWLTSLAPTGLSDLNLSGDLMFEGSWQIRMGSALDFSIEIARSGGDLTLEPDSNAFFTTSTERLQAGIRDARIKLYNEGRNVHAELIWDSENASVIQLKATTVMQQVNGQWSISEDAPLSGEAVIQLQQIGIASALAPTGWRFSGAAILDSQFSGTLSRPQLKGRLTAMGISLRSVLDGVEFTDGTVQMTFDGDHVKLNDFSIQGGGTDGGIVKAQGEFDWSGQTPLASLKIVIDKLRASIRNDRQLTASGQVNINLKDNQLNVTGNVGVDQALIILGDSGAPTLDDDVVIIDPRAQAQRTESKDTDASRTAATPGIVPHIALTFNMGRNFRVQGYGLQTYLRGELAVGNQGFTPRLIGDIETFNGRFRAYAQNLNIETGIIRFSGTYNNPTLNILAIRPNLSETVGVKVTGTAMQPSIQLYSASGLPDSEILSWLVLGRPASADGKEAAILQQAALALLSGGGGTGVTEQLANTLGLDEISFGSSNSTASSGNEDDTLANATITLSKRLSDNFYVSYEHSLTGAMGTFYAFYEISRRLTLRGESGENTAVDLIYTFRFDGK</sequence>
<feature type="compositionally biased region" description="Polar residues" evidence="5">
    <location>
        <begin position="317"/>
        <end position="339"/>
    </location>
</feature>
<dbReference type="PANTHER" id="PTHR36985:SF1">
    <property type="entry name" value="TRANSLOCATION AND ASSEMBLY MODULE SUBUNIT TAMB"/>
    <property type="match status" value="1"/>
</dbReference>
<proteinExistence type="predicted"/>
<evidence type="ECO:0000256" key="3">
    <source>
        <dbReference type="ARBA" id="ARBA00022989"/>
    </source>
</evidence>